<dbReference type="EMBL" id="MN636838">
    <property type="protein sequence ID" value="QKS68607.1"/>
    <property type="molecule type" value="Genomic_DNA"/>
</dbReference>
<evidence type="ECO:0000313" key="5">
    <source>
        <dbReference type="EMBL" id="AVR51566.1"/>
    </source>
</evidence>
<dbReference type="Proteomes" id="UP000516244">
    <property type="component" value="Segment"/>
</dbReference>
<reference evidence="7 18" key="5">
    <citation type="submission" date="2019-01" db="EMBL/GenBank/DDBJ databases">
        <title>The Complete Genome Sequence of the Lumpy Skin Disease Virus Vaccine, Herbivac LS, Reveals a Mutation in the Superoxide Dismutase Gene Homolog.</title>
        <authorList>
            <person name="Douglass N."/>
            <person name="Van der Walt A."/>
            <person name="Omar R."/>
            <person name="Williamson A.-L."/>
        </authorList>
    </citation>
    <scope>NUCLEOTIDE SEQUENCE [LARGE SCALE GENOMIC DNA]</scope>
    <source>
        <strain evidence="7 18">Herbivac LS</strain>
    </source>
</reference>
<evidence type="ECO:0000313" key="2">
    <source>
        <dbReference type="EMBL" id="AOO78689.1"/>
    </source>
</evidence>
<evidence type="ECO:0000313" key="11">
    <source>
        <dbReference type="EMBL" id="QKS69065.1"/>
    </source>
</evidence>
<sequence length="123" mass="14131">MKEVYTNFNISLNTTNQKIEVMGSVPTIDGKDPSIDIRIVSKPNKEKNNFDNTNENIFLDDDNTNDYDENFIKPNKVSYDETKKGKGVDIEQTDNEKQLLSDFSDILNNDEKNHDKDKKKVVA</sequence>
<reference evidence="5" key="3">
    <citation type="submission" date="2018-02" db="EMBL/GenBank/DDBJ databases">
        <title>Lumpy skin disease vaccine virus from skin biopsies.</title>
        <authorList>
            <person name="Lojkic I."/>
            <person name="Simic I."/>
            <person name="Kresic N."/>
            <person name="Bedekovic T."/>
        </authorList>
    </citation>
    <scope>NUCLEOTIDE SEQUENCE [LARGE SCALE GENOMIC DNA]</scope>
    <source>
        <strain evidence="5">Cro2016</strain>
    </source>
</reference>
<evidence type="ECO:0000313" key="15">
    <source>
        <dbReference type="EMBL" id="QOQ86249.1"/>
    </source>
</evidence>
<evidence type="ECO:0000313" key="4">
    <source>
        <dbReference type="EMBL" id="AOO79006.1"/>
    </source>
</evidence>
<dbReference type="EMBL" id="AF409138">
    <property type="protein sequence ID" value="AAN02854.1"/>
    <property type="molecule type" value="Genomic_DNA"/>
</dbReference>
<dbReference type="Proteomes" id="UP000509250">
    <property type="component" value="Segment"/>
</dbReference>
<reference evidence="15" key="8">
    <citation type="submission" date="2020-09" db="EMBL/GenBank/DDBJ databases">
        <authorList>
            <person name="Amirgazin A."/>
            <person name="Ragatova A."/>
        </authorList>
    </citation>
    <scope>NUCLEOTIDE SEQUENCE [LARGE SCALE GENOMIC DNA]</scope>
    <source>
        <strain evidence="15">KZ-Kostanay-2018</strain>
    </source>
</reference>
<dbReference type="Proteomes" id="UP000318888">
    <property type="component" value="Segment"/>
</dbReference>
<gene>
    <name evidence="15" type="primary">127</name>
    <name evidence="16" type="synonym">LSDV129</name>
    <name evidence="14" type="ORF">LSDV-Udmurtiya/2019-127</name>
    <name evidence="1" type="ORF">LW129</name>
</gene>
<dbReference type="Proteomes" id="UP000509774">
    <property type="component" value="Segment"/>
</dbReference>
<dbReference type="EMBL" id="MT992618">
    <property type="protein sequence ID" value="QOQ86249.1"/>
    <property type="molecule type" value="Genomic_DNA"/>
</dbReference>
<evidence type="ECO:0000313" key="3">
    <source>
        <dbReference type="EMBL" id="AOO78848.1"/>
    </source>
</evidence>
<dbReference type="Proteomes" id="UP000509698">
    <property type="component" value="Segment"/>
</dbReference>
<evidence type="ECO:0000313" key="1">
    <source>
        <dbReference type="EMBL" id="AAN02854.1"/>
    </source>
</evidence>
<dbReference type="Proteomes" id="UP000319782">
    <property type="component" value="Segment"/>
</dbReference>
<dbReference type="Proteomes" id="UP000317245">
    <property type="component" value="Segment"/>
</dbReference>
<evidence type="ECO:0000313" key="18">
    <source>
        <dbReference type="Proteomes" id="UP000319919"/>
    </source>
</evidence>
<reference evidence="19 20" key="7">
    <citation type="journal article" date="2020" name="Transbound. Emerg. Dis.">
        <title>Potential link of single nucleotide polymorphisms (SNPs) to virulence of vaccine-associated field strains of lumpy skin disease virus in South Africa.</title>
        <authorList>
            <person name="van Schalkwyk A."/>
            <person name="Kara P."/>
            <person name="Ebersohn K."/>
            <person name="Mather A."/>
            <person name="Annandale C.H."/>
            <person name="Venter E.H."/>
            <person name="Wallace D.B."/>
        </authorList>
    </citation>
    <scope>NUCLEOTIDE SEQUENCE [LARGE SCALE GENOMIC DNA]</scope>
    <source>
        <strain evidence="9">LSD-103-GP-RSA-1991</strain>
        <strain evidence="13">LSD-148-GP-RSA-1997</strain>
        <strain evidence="11">LSD-220-1-NW-RSA-1993</strain>
        <strain evidence="12">LSD-220-2-NW-RSA-1993</strain>
        <strain evidence="10">LSD-248-NW-RSA-1993</strain>
        <strain evidence="8">LSD-58-LP-RSA-1993</strain>
    </source>
</reference>
<dbReference type="Proteomes" id="UP000315615">
    <property type="component" value="Segment"/>
</dbReference>
<evidence type="ECO:0000313" key="21">
    <source>
        <dbReference type="Proteomes" id="UP000516244"/>
    </source>
</evidence>
<dbReference type="EMBL" id="MN636839">
    <property type="protein sequence ID" value="QKS68751.1"/>
    <property type="molecule type" value="Genomic_DNA"/>
</dbReference>
<dbReference type="EMBL" id="MW355944">
    <property type="protein sequence ID" value="QWA14550.1"/>
    <property type="molecule type" value="Genomic_DNA"/>
</dbReference>
<evidence type="ECO:0000313" key="10">
    <source>
        <dbReference type="EMBL" id="QKS68908.1"/>
    </source>
</evidence>
<evidence type="ECO:0000313" key="14">
    <source>
        <dbReference type="EMBL" id="QNN94439.1"/>
    </source>
</evidence>
<dbReference type="Proteomes" id="UP000509476">
    <property type="component" value="Segment"/>
</dbReference>
<dbReference type="Proteomes" id="UP000509160">
    <property type="component" value="Segment"/>
</dbReference>
<dbReference type="EMBL" id="MH646674">
    <property type="protein sequence ID" value="AYV61262.1"/>
    <property type="molecule type" value="Genomic_DNA"/>
</dbReference>
<evidence type="ECO:0000313" key="17">
    <source>
        <dbReference type="Proteomes" id="UP000156762"/>
    </source>
</evidence>
<organismHost>
    <name type="scientific">Bos taurus</name>
    <name type="common">Bovine</name>
    <dbReference type="NCBI Taxonomy" id="9913"/>
</organismHost>
<dbReference type="EMBL" id="MN636843">
    <property type="protein sequence ID" value="QKS69379.1"/>
    <property type="molecule type" value="Genomic_DNA"/>
</dbReference>
<evidence type="ECO:0000313" key="20">
    <source>
        <dbReference type="Proteomes" id="UP000509250"/>
    </source>
</evidence>
<reference evidence="2" key="2">
    <citation type="submission" date="2016-08" db="EMBL/GenBank/DDBJ databases">
        <title>Complete Genome Sequences of the Neethling-like Lumpy Skin Disease Virus Strains from Three Commercial Live Attenuated Vaccines.</title>
        <authorList>
            <person name="Mathijs E."/>
            <person name="Vandenbussche F."/>
            <person name="Haegeman A."/>
            <person name="King A."/>
            <person name="Van Borm S."/>
            <person name="De Clercq K."/>
        </authorList>
    </citation>
    <scope>NUCLEOTIDE SEQUENCE [LARGE SCALE GENOMIC DNA]</scope>
    <source>
        <strain evidence="3">Neethling-Herbivac vaccine</strain>
        <strain evidence="4">Neethling-LSD vaccine-OBP</strain>
        <strain evidence="2">SIS-Lumpyvax vaccine</strain>
    </source>
</reference>
<dbReference type="EMBL" id="MK441838">
    <property type="protein sequence ID" value="QBF55606.1"/>
    <property type="molecule type" value="Genomic_DNA"/>
</dbReference>
<dbReference type="EMBL" id="MT134042">
    <property type="protein sequence ID" value="QNN94439.1"/>
    <property type="molecule type" value="Genomic_DNA"/>
</dbReference>
<reference evidence="16" key="9">
    <citation type="submission" date="2020-12" db="EMBL/GenBank/DDBJ databases">
        <authorList>
            <person name="Yuan Y.X."/>
            <person name="Shao J.W."/>
            <person name="Zhang X."/>
            <person name="Wang N.L."/>
            <person name="Liu Q."/>
            <person name="Ma J."/>
        </authorList>
    </citation>
    <scope>NUCLEOTIDE SEQUENCE</scope>
    <source>
        <strain evidence="16">China/GD01/2020</strain>
    </source>
</reference>
<dbReference type="EMBL" id="MN636840">
    <property type="protein sequence ID" value="QKS68908.1"/>
    <property type="molecule type" value="Genomic_DNA"/>
</dbReference>
<evidence type="ECO:0000313" key="7">
    <source>
        <dbReference type="EMBL" id="QBF55606.1"/>
    </source>
</evidence>
<evidence type="ECO:0000313" key="12">
    <source>
        <dbReference type="EMBL" id="QKS69222.1"/>
    </source>
</evidence>
<dbReference type="EMBL" id="MN636841">
    <property type="protein sequence ID" value="QKS69065.1"/>
    <property type="molecule type" value="Genomic_DNA"/>
</dbReference>
<dbReference type="Proteomes" id="UP000679706">
    <property type="component" value="Segment"/>
</dbReference>
<proteinExistence type="predicted"/>
<dbReference type="Proteomes" id="UP000593826">
    <property type="component" value="Segment"/>
</dbReference>
<reference evidence="1 17" key="1">
    <citation type="journal article" date="2003" name="Arch. Virol.">
        <title>Comparative sequence analysis of the South African vaccine strain and two virulent field isolates of Lumpy skin disease virus.</title>
        <authorList>
            <person name="Kara P.D."/>
            <person name="Afonso C.L."/>
            <person name="Wallace D.B."/>
            <person name="Kutish G.F."/>
            <person name="Abolnik C."/>
            <person name="Lu Z."/>
            <person name="Vreede F.T."/>
            <person name="Taljaard L.C.F."/>
            <person name="Zsak A."/>
            <person name="Viljoen G.J."/>
            <person name="Rock D.L."/>
        </authorList>
    </citation>
    <scope>NUCLEOTIDE SEQUENCE [LARGE SCALE GENOMIC DNA]</scope>
    <source>
        <strain evidence="1">Neethling vaccine LW 1959</strain>
    </source>
</reference>
<dbReference type="Proteomes" id="UP000156762">
    <property type="component" value="Segment"/>
</dbReference>
<protein>
    <submittedName>
        <fullName evidence="7">LS129</fullName>
    </submittedName>
</protein>
<dbReference type="Proteomes" id="UP000319919">
    <property type="component" value="Segment"/>
</dbReference>
<evidence type="ECO:0000313" key="19">
    <source>
        <dbReference type="Proteomes" id="UP000509160"/>
    </source>
</evidence>
<evidence type="ECO:0000313" key="8">
    <source>
        <dbReference type="EMBL" id="QKS68607.1"/>
    </source>
</evidence>
<accession>Q8JTQ2</accession>
<organism evidence="2">
    <name type="scientific">Lumpy skin disease virus</name>
    <name type="common">LSDV</name>
    <dbReference type="NCBI Taxonomy" id="59509"/>
    <lineage>
        <taxon>Viruses</taxon>
        <taxon>Varidnaviria</taxon>
        <taxon>Bamfordvirae</taxon>
        <taxon>Nucleocytoviricota</taxon>
        <taxon>Pokkesviricetes</taxon>
        <taxon>Chitovirales</taxon>
        <taxon>Poxviridae</taxon>
        <taxon>Chordopoxvirinae</taxon>
        <taxon>Capripoxvirus</taxon>
        <taxon>Capripoxvirus lumpyskinpox</taxon>
    </lineage>
</organism>
<dbReference type="EMBL" id="KX764645">
    <property type="protein sequence ID" value="AOO79006.1"/>
    <property type="molecule type" value="Genomic_DNA"/>
</dbReference>
<dbReference type="EMBL" id="MG972412">
    <property type="protein sequence ID" value="AVR51566.1"/>
    <property type="molecule type" value="Genomic_DNA"/>
</dbReference>
<dbReference type="Proteomes" id="UP000509537">
    <property type="component" value="Segment"/>
</dbReference>
<evidence type="ECO:0000313" key="13">
    <source>
        <dbReference type="EMBL" id="QKS69379.1"/>
    </source>
</evidence>
<reference evidence="14 21" key="6">
    <citation type="journal article" date="2020" name="Arch. Virol.">
        <title>Full-length genome characterization of a novel recombinant vaccine-like lumpy skin disease virus strain detected during the climatic winter in Russia, 2019.</title>
        <authorList>
            <person name="Sprygin A."/>
            <person name="Van Schalkwyk A."/>
            <person name="Shumilova I."/>
            <person name="Nesterov A."/>
            <person name="Kononova S."/>
            <person name="Prutnikov P."/>
            <person name="Byadovskaya O."/>
            <person name="Kononov A."/>
        </authorList>
    </citation>
    <scope>NUCLEOTIDE SEQUENCE [LARGE SCALE GENOMIC DNA]</scope>
    <source>
        <strain evidence="14">LSDV/Russia/Udmurtiya/2019</strain>
    </source>
</reference>
<accession>A0A1C9HHI3</accession>
<evidence type="ECO:0000313" key="6">
    <source>
        <dbReference type="EMBL" id="AYV61262.1"/>
    </source>
</evidence>
<name>A0A1C9HHI3_LSDV</name>
<dbReference type="EMBL" id="KX764644">
    <property type="protein sequence ID" value="AOO78848.1"/>
    <property type="molecule type" value="Genomic_DNA"/>
</dbReference>
<dbReference type="Proteomes" id="UP000318810">
    <property type="component" value="Segment"/>
</dbReference>
<evidence type="ECO:0000313" key="9">
    <source>
        <dbReference type="EMBL" id="QKS68751.1"/>
    </source>
</evidence>
<reference evidence="6" key="4">
    <citation type="submission" date="2018-07" db="EMBL/GenBank/DDBJ databases">
        <title>Analysis and insights into recombination signals in the lumpy skin disease virus recovered in Russia.</title>
        <authorList>
            <person name="Sprygin A."/>
            <person name="Babin Y."/>
            <person name="Byadovskaya O."/>
            <person name="Pestova Y."/>
            <person name="van Schalkwyk A."/>
            <person name="Kononova S."/>
            <person name="Shumilova I."/>
            <person name="Nesterov A."/>
            <person name="Wallace D."/>
            <person name="Kononov A."/>
        </authorList>
    </citation>
    <scope>NUCLEOTIDE SEQUENCE [LARGE SCALE GENOMIC DNA]</scope>
    <source>
        <strain evidence="6">LSDV/Russia/Saratov/2017</strain>
    </source>
</reference>
<dbReference type="EMBL" id="KX764643">
    <property type="protein sequence ID" value="AOO78689.1"/>
    <property type="molecule type" value="Genomic_DNA"/>
</dbReference>
<dbReference type="EMBL" id="MN636842">
    <property type="protein sequence ID" value="QKS69222.1"/>
    <property type="molecule type" value="Genomic_DNA"/>
</dbReference>
<evidence type="ECO:0000313" key="16">
    <source>
        <dbReference type="EMBL" id="QWA14550.1"/>
    </source>
</evidence>